<evidence type="ECO:0008006" key="3">
    <source>
        <dbReference type="Google" id="ProtNLM"/>
    </source>
</evidence>
<dbReference type="Proteomes" id="UP000009234">
    <property type="component" value="Chromosome"/>
</dbReference>
<keyword evidence="2" id="KW-1185">Reference proteome</keyword>
<sequence length="540" mass="62177">MLAATVVIPQMFTAYAEDLGYHSNGLHHFQYFCEQCDQAFTVTWGKKTGAMGWYERGDYFHCPHCGMRHEKHVVTVKRGVQAPNEVRLSVKVYKSAVTFEVYSSTVYFQDTLRVFSGKHKEIFRFDLAKQKVVFTRYKNNCKIESFEIGNPYELEVLEKSILGFFLPNSLANTREKAELYGILRVLRETVQAKLERHLGHKISSMYVSPGQYYGAFLLPIFNMAYRVLFPDAPNLPNIYRESPGTIRSYWKMKMVNGHFMEAVIASTRERVDFVSALAAANAVPDRPLMRRILAVNPFEIGLLAQSFALCRNYDLAVRLYAGFKLLKANGNTLEYAVQYVNEDLIEFLREMLPLYGEAGVVRMVEEAREINLRDCIRLHQQLNEENRERLKTEKVRLKELHDWMARTHRRQNHVNLKFEVPDHIIKRLSMQKDKIKFFMPKESLELLEAGAELHNCVASYGKAMKDNTQWIVLVADDKGKLAACLEIRGKALVQAKLDKNIPVARDAKLNNEVLAWAKNAGLEIKTEDVEAQEEMILKTG</sequence>
<organism evidence="1 2">
    <name type="scientific">Desulforamulus ruminis (strain ATCC 23193 / DSM 2154 / NCIMB 8452 / DL)</name>
    <name type="common">Desulfotomaculum ruminis</name>
    <dbReference type="NCBI Taxonomy" id="696281"/>
    <lineage>
        <taxon>Bacteria</taxon>
        <taxon>Bacillati</taxon>
        <taxon>Bacillota</taxon>
        <taxon>Clostridia</taxon>
        <taxon>Eubacteriales</taxon>
        <taxon>Peptococcaceae</taxon>
        <taxon>Desulforamulus</taxon>
    </lineage>
</organism>
<dbReference type="KEGG" id="dru:Desru_1081"/>
<dbReference type="STRING" id="696281.Desru_1081"/>
<dbReference type="RefSeq" id="WP_013841127.1">
    <property type="nucleotide sequence ID" value="NC_015589.1"/>
</dbReference>
<evidence type="ECO:0000313" key="2">
    <source>
        <dbReference type="Proteomes" id="UP000009234"/>
    </source>
</evidence>
<name>F6DM14_DESRL</name>
<protein>
    <recommendedName>
        <fullName evidence="3">PcfJ-like protein</fullName>
    </recommendedName>
</protein>
<gene>
    <name evidence="1" type="ordered locus">Desru_1081</name>
</gene>
<dbReference type="InterPro" id="IPR025586">
    <property type="entry name" value="PcfJ"/>
</dbReference>
<reference evidence="2" key="1">
    <citation type="submission" date="2011-05" db="EMBL/GenBank/DDBJ databases">
        <title>Complete sequence of Desulfotomaculum ruminis DSM 2154.</title>
        <authorList>
            <person name="Lucas S."/>
            <person name="Copeland A."/>
            <person name="Lapidus A."/>
            <person name="Cheng J.-F."/>
            <person name="Goodwin L."/>
            <person name="Pitluck S."/>
            <person name="Lu M."/>
            <person name="Detter J.C."/>
            <person name="Han C."/>
            <person name="Tapia R."/>
            <person name="Land M."/>
            <person name="Hauser L."/>
            <person name="Kyrpides N."/>
            <person name="Ivanova N."/>
            <person name="Mikhailova N."/>
            <person name="Pagani I."/>
            <person name="Stams A.J.M."/>
            <person name="Plugge C.M."/>
            <person name="Muyzer G."/>
            <person name="Kuever J."/>
            <person name="Parshina S.N."/>
            <person name="Ivanova A.E."/>
            <person name="Nazina T.N."/>
            <person name="Brambilla E."/>
            <person name="Spring S."/>
            <person name="Klenk H.-P."/>
            <person name="Woyke T."/>
        </authorList>
    </citation>
    <scope>NUCLEOTIDE SEQUENCE [LARGE SCALE GENOMIC DNA]</scope>
    <source>
        <strain evidence="2">ATCC 23193 / DSM 2154 / NCIB 8452 / DL</strain>
    </source>
</reference>
<dbReference type="EMBL" id="CP002780">
    <property type="protein sequence ID" value="AEG59356.1"/>
    <property type="molecule type" value="Genomic_DNA"/>
</dbReference>
<evidence type="ECO:0000313" key="1">
    <source>
        <dbReference type="EMBL" id="AEG59356.1"/>
    </source>
</evidence>
<dbReference type="Pfam" id="PF14284">
    <property type="entry name" value="PcfJ"/>
    <property type="match status" value="1"/>
</dbReference>
<reference evidence="1 2" key="2">
    <citation type="journal article" date="2012" name="Stand. Genomic Sci.">
        <title>Complete genome sequence of the sulfate-reducing firmicute Desulfotomaculum ruminis type strain (DL(T)).</title>
        <authorList>
            <person name="Spring S."/>
            <person name="Visser M."/>
            <person name="Lu M."/>
            <person name="Copeland A."/>
            <person name="Lapidus A."/>
            <person name="Lucas S."/>
            <person name="Cheng J.F."/>
            <person name="Han C."/>
            <person name="Tapia R."/>
            <person name="Goodwin L.A."/>
            <person name="Pitluck S."/>
            <person name="Ivanova N."/>
            <person name="Land M."/>
            <person name="Hauser L."/>
            <person name="Larimer F."/>
            <person name="Rohde M."/>
            <person name="Goker M."/>
            <person name="Detter J.C."/>
            <person name="Kyrpides N.C."/>
            <person name="Woyke T."/>
            <person name="Schaap P.J."/>
            <person name="Plugge C.M."/>
            <person name="Muyzer G."/>
            <person name="Kuever J."/>
            <person name="Pereira I.A."/>
            <person name="Parshina S.N."/>
            <person name="Bernier-Latmani R."/>
            <person name="Stams A.J."/>
            <person name="Klenk H.P."/>
        </authorList>
    </citation>
    <scope>NUCLEOTIDE SEQUENCE [LARGE SCALE GENOMIC DNA]</scope>
    <source>
        <strain evidence="2">ATCC 23193 / DSM 2154 / NCIB 8452 / DL</strain>
    </source>
</reference>
<accession>F6DM14</accession>
<dbReference type="OrthoDB" id="9777497at2"/>
<dbReference type="AlphaFoldDB" id="F6DM14"/>
<proteinExistence type="predicted"/>
<dbReference type="eggNOG" id="ENOG5032V9J">
    <property type="taxonomic scope" value="Bacteria"/>
</dbReference>
<dbReference type="HOGENOM" id="CLU_504081_0_0_9"/>